<evidence type="ECO:0000313" key="3">
    <source>
        <dbReference type="Proteomes" id="UP001219568"/>
    </source>
</evidence>
<organism evidence="2 3">
    <name type="scientific">Penicillium canescens</name>
    <dbReference type="NCBI Taxonomy" id="5083"/>
    <lineage>
        <taxon>Eukaryota</taxon>
        <taxon>Fungi</taxon>
        <taxon>Dikarya</taxon>
        <taxon>Ascomycota</taxon>
        <taxon>Pezizomycotina</taxon>
        <taxon>Eurotiomycetes</taxon>
        <taxon>Eurotiomycetidae</taxon>
        <taxon>Eurotiales</taxon>
        <taxon>Aspergillaceae</taxon>
        <taxon>Penicillium</taxon>
    </lineage>
</organism>
<evidence type="ECO:0000313" key="2">
    <source>
        <dbReference type="EMBL" id="KAJ6051383.1"/>
    </source>
</evidence>
<keyword evidence="1" id="KW-0472">Membrane</keyword>
<reference evidence="2" key="2">
    <citation type="submission" date="2023-01" db="EMBL/GenBank/DDBJ databases">
        <authorList>
            <person name="Petersen C."/>
        </authorList>
    </citation>
    <scope>NUCLEOTIDE SEQUENCE</scope>
    <source>
        <strain evidence="2">IBT 15450</strain>
    </source>
</reference>
<name>A0AAD6IJH2_PENCN</name>
<keyword evidence="3" id="KW-1185">Reference proteome</keyword>
<protein>
    <submittedName>
        <fullName evidence="2">Uncharacterized protein</fullName>
    </submittedName>
</protein>
<accession>A0AAD6IJH2</accession>
<evidence type="ECO:0000256" key="1">
    <source>
        <dbReference type="SAM" id="Phobius"/>
    </source>
</evidence>
<dbReference type="Proteomes" id="UP001219568">
    <property type="component" value="Unassembled WGS sequence"/>
</dbReference>
<feature type="transmembrane region" description="Helical" evidence="1">
    <location>
        <begin position="18"/>
        <end position="35"/>
    </location>
</feature>
<comment type="caution">
    <text evidence="2">The sequence shown here is derived from an EMBL/GenBank/DDBJ whole genome shotgun (WGS) entry which is preliminary data.</text>
</comment>
<dbReference type="AlphaFoldDB" id="A0AAD6IJH2"/>
<keyword evidence="1" id="KW-0812">Transmembrane</keyword>
<gene>
    <name evidence="2" type="ORF">N7460_001917</name>
</gene>
<dbReference type="EMBL" id="JAQJZL010000002">
    <property type="protein sequence ID" value="KAJ6051383.1"/>
    <property type="molecule type" value="Genomic_DNA"/>
</dbReference>
<sequence length="91" mass="9945">MPANHASHLCLPQLLDKLLAQTGSIIMAFIIIATYHGSHLYLARETGQSPYDDQNVGLFHLPCCFVTVHRILNPGPPPGPEKSSHLPTPTH</sequence>
<reference evidence="2" key="1">
    <citation type="journal article" date="2023" name="IMA Fungus">
        <title>Comparative genomic study of the Penicillium genus elucidates a diverse pangenome and 15 lateral gene transfer events.</title>
        <authorList>
            <person name="Petersen C."/>
            <person name="Sorensen T."/>
            <person name="Nielsen M.R."/>
            <person name="Sondergaard T.E."/>
            <person name="Sorensen J.L."/>
            <person name="Fitzpatrick D.A."/>
            <person name="Frisvad J.C."/>
            <person name="Nielsen K.L."/>
        </authorList>
    </citation>
    <scope>NUCLEOTIDE SEQUENCE</scope>
    <source>
        <strain evidence="2">IBT 15450</strain>
    </source>
</reference>
<keyword evidence="1" id="KW-1133">Transmembrane helix</keyword>
<proteinExistence type="predicted"/>